<dbReference type="HOGENOM" id="CLU_000604_17_2_1"/>
<dbReference type="STRING" id="36166.T1GW58"/>
<keyword evidence="11 14" id="KW-0472">Membrane</keyword>
<feature type="transmembrane region" description="Helical" evidence="14">
    <location>
        <begin position="763"/>
        <end position="783"/>
    </location>
</feature>
<evidence type="ECO:0000256" key="5">
    <source>
        <dbReference type="ARBA" id="ARBA00022692"/>
    </source>
</evidence>
<dbReference type="InterPro" id="IPR039421">
    <property type="entry name" value="Type_1_exporter"/>
</dbReference>
<reference evidence="17" key="2">
    <citation type="submission" date="2015-06" db="UniProtKB">
        <authorList>
            <consortium name="EnsemblMetazoa"/>
        </authorList>
    </citation>
    <scope>IDENTIFICATION</scope>
</reference>
<dbReference type="CDD" id="cd03249">
    <property type="entry name" value="ABC_MTABC3_MDL1_MDL2"/>
    <property type="match status" value="1"/>
</dbReference>
<dbReference type="PROSITE" id="PS50929">
    <property type="entry name" value="ABC_TM1F"/>
    <property type="match status" value="2"/>
</dbReference>
<keyword evidence="6" id="KW-0677">Repeat</keyword>
<feature type="transmembrane region" description="Helical" evidence="14">
    <location>
        <begin position="237"/>
        <end position="256"/>
    </location>
</feature>
<dbReference type="AlphaFoldDB" id="T1GW58"/>
<dbReference type="InterPro" id="IPR027417">
    <property type="entry name" value="P-loop_NTPase"/>
</dbReference>
<dbReference type="PANTHER" id="PTHR43394">
    <property type="entry name" value="ATP-DEPENDENT PERMEASE MDL1, MITOCHONDRIAL"/>
    <property type="match status" value="1"/>
</dbReference>
<evidence type="ECO:0000256" key="7">
    <source>
        <dbReference type="ARBA" id="ARBA00022741"/>
    </source>
</evidence>
<evidence type="ECO:0000256" key="14">
    <source>
        <dbReference type="SAM" id="Phobius"/>
    </source>
</evidence>
<dbReference type="GO" id="GO:0090374">
    <property type="term" value="P:oligopeptide export from mitochondrion"/>
    <property type="evidence" value="ECO:0007669"/>
    <property type="project" value="TreeGrafter"/>
</dbReference>
<dbReference type="PANTHER" id="PTHR43394:SF27">
    <property type="entry name" value="ATP-DEPENDENT TRANSLOCASE ABCB1-LIKE"/>
    <property type="match status" value="1"/>
</dbReference>
<dbReference type="SUPFAM" id="SSF52540">
    <property type="entry name" value="P-loop containing nucleoside triphosphate hydrolases"/>
    <property type="match status" value="2"/>
</dbReference>
<proteinExistence type="inferred from homology"/>
<keyword evidence="9" id="KW-1278">Translocase</keyword>
<dbReference type="GO" id="GO:0016887">
    <property type="term" value="F:ATP hydrolysis activity"/>
    <property type="evidence" value="ECO:0007669"/>
    <property type="project" value="InterPro"/>
</dbReference>
<keyword evidence="10 14" id="KW-1133">Transmembrane helix</keyword>
<evidence type="ECO:0000313" key="18">
    <source>
        <dbReference type="Proteomes" id="UP000015102"/>
    </source>
</evidence>
<comment type="subcellular location">
    <subcellularLocation>
        <location evidence="1">Membrane</location>
        <topology evidence="1">Multi-pass membrane protein</topology>
    </subcellularLocation>
</comment>
<feature type="domain" description="ABC transmembrane type-1" evidence="16">
    <location>
        <begin position="87"/>
        <end position="410"/>
    </location>
</feature>
<feature type="transmembrane region" description="Helical" evidence="14">
    <location>
        <begin position="867"/>
        <end position="885"/>
    </location>
</feature>
<feature type="transmembrane region" description="Helical" evidence="14">
    <location>
        <begin position="722"/>
        <end position="743"/>
    </location>
</feature>
<evidence type="ECO:0000313" key="17">
    <source>
        <dbReference type="EnsemblMetazoa" id="MESCA008029-PA"/>
    </source>
</evidence>
<dbReference type="GO" id="GO:0015421">
    <property type="term" value="F:ABC-type oligopeptide transporter activity"/>
    <property type="evidence" value="ECO:0007669"/>
    <property type="project" value="TreeGrafter"/>
</dbReference>
<comment type="similarity">
    <text evidence="2">Belongs to the ABC transporter superfamily. ABCB family. Multidrug resistance exporter (TC 3.A.1.201) subfamily.</text>
</comment>
<dbReference type="SUPFAM" id="SSF90123">
    <property type="entry name" value="ABC transporter transmembrane region"/>
    <property type="match status" value="2"/>
</dbReference>
<feature type="domain" description="ABC transporter" evidence="15">
    <location>
        <begin position="929"/>
        <end position="1153"/>
    </location>
</feature>
<organism evidence="17 18">
    <name type="scientific">Megaselia scalaris</name>
    <name type="common">Humpbacked fly</name>
    <name type="synonym">Phora scalaris</name>
    <dbReference type="NCBI Taxonomy" id="36166"/>
    <lineage>
        <taxon>Eukaryota</taxon>
        <taxon>Metazoa</taxon>
        <taxon>Ecdysozoa</taxon>
        <taxon>Arthropoda</taxon>
        <taxon>Hexapoda</taxon>
        <taxon>Insecta</taxon>
        <taxon>Pterygota</taxon>
        <taxon>Neoptera</taxon>
        <taxon>Endopterygota</taxon>
        <taxon>Diptera</taxon>
        <taxon>Brachycera</taxon>
        <taxon>Muscomorpha</taxon>
        <taxon>Platypezoidea</taxon>
        <taxon>Phoridae</taxon>
        <taxon>Megaseliini</taxon>
        <taxon>Megaselia</taxon>
    </lineage>
</organism>
<evidence type="ECO:0000256" key="2">
    <source>
        <dbReference type="ARBA" id="ARBA00007577"/>
    </source>
</evidence>
<dbReference type="Proteomes" id="UP000015102">
    <property type="component" value="Unassembled WGS sequence"/>
</dbReference>
<feature type="transmembrane region" description="Helical" evidence="14">
    <location>
        <begin position="340"/>
        <end position="363"/>
    </location>
</feature>
<comment type="catalytic activity">
    <reaction evidence="13">
        <text>ATP + H2O + xenobioticSide 1 = ADP + phosphate + xenobioticSide 2.</text>
        <dbReference type="EC" id="7.6.2.2"/>
    </reaction>
</comment>
<feature type="domain" description="ABC transporter" evidence="15">
    <location>
        <begin position="431"/>
        <end position="663"/>
    </location>
</feature>
<feature type="transmembrane region" description="Helical" evidence="14">
    <location>
        <begin position="262"/>
        <end position="280"/>
    </location>
</feature>
<evidence type="ECO:0000256" key="12">
    <source>
        <dbReference type="ARBA" id="ARBA00023180"/>
    </source>
</evidence>
<evidence type="ECO:0000256" key="9">
    <source>
        <dbReference type="ARBA" id="ARBA00022967"/>
    </source>
</evidence>
<keyword evidence="18" id="KW-1185">Reference proteome</keyword>
<dbReference type="InterPro" id="IPR017871">
    <property type="entry name" value="ABC_transporter-like_CS"/>
</dbReference>
<evidence type="ECO:0000256" key="4">
    <source>
        <dbReference type="ARBA" id="ARBA00022448"/>
    </source>
</evidence>
<evidence type="ECO:0000256" key="11">
    <source>
        <dbReference type="ARBA" id="ARBA00023136"/>
    </source>
</evidence>
<dbReference type="InterPro" id="IPR036640">
    <property type="entry name" value="ABC1_TM_sf"/>
</dbReference>
<dbReference type="InterPro" id="IPR003593">
    <property type="entry name" value="AAA+_ATPase"/>
</dbReference>
<evidence type="ECO:0000256" key="1">
    <source>
        <dbReference type="ARBA" id="ARBA00004141"/>
    </source>
</evidence>
<feature type="domain" description="ABC transmembrane type-1" evidence="16">
    <location>
        <begin position="784"/>
        <end position="896"/>
    </location>
</feature>
<keyword evidence="8" id="KW-0067">ATP-binding</keyword>
<keyword evidence="4" id="KW-0813">Transport</keyword>
<dbReference type="GO" id="GO:0008559">
    <property type="term" value="F:ABC-type xenobiotic transporter activity"/>
    <property type="evidence" value="ECO:0007669"/>
    <property type="project" value="UniProtKB-EC"/>
</dbReference>
<dbReference type="GO" id="GO:0005743">
    <property type="term" value="C:mitochondrial inner membrane"/>
    <property type="evidence" value="ECO:0007669"/>
    <property type="project" value="TreeGrafter"/>
</dbReference>
<dbReference type="CDD" id="cd18577">
    <property type="entry name" value="ABC_6TM_Pgp_ABCB1_D1_like"/>
    <property type="match status" value="1"/>
</dbReference>
<evidence type="ECO:0000259" key="15">
    <source>
        <dbReference type="PROSITE" id="PS50893"/>
    </source>
</evidence>
<keyword evidence="7" id="KW-0547">Nucleotide-binding</keyword>
<accession>T1GW58</accession>
<protein>
    <recommendedName>
        <fullName evidence="3">ABC-type xenobiotic transporter</fullName>
        <ecNumber evidence="3">7.6.2.2</ecNumber>
    </recommendedName>
</protein>
<feature type="transmembrane region" description="Helical" evidence="14">
    <location>
        <begin position="835"/>
        <end position="861"/>
    </location>
</feature>
<dbReference type="EnsemblMetazoa" id="MESCA008029-RA">
    <property type="protein sequence ID" value="MESCA008029-PA"/>
    <property type="gene ID" value="MESCA008029"/>
</dbReference>
<keyword evidence="12" id="KW-0325">Glycoprotein</keyword>
<keyword evidence="5 14" id="KW-0812">Transmembrane</keyword>
<dbReference type="GO" id="GO:0005524">
    <property type="term" value="F:ATP binding"/>
    <property type="evidence" value="ECO:0007669"/>
    <property type="project" value="UniProtKB-KW"/>
</dbReference>
<dbReference type="Pfam" id="PF00005">
    <property type="entry name" value="ABC_tran"/>
    <property type="match status" value="2"/>
</dbReference>
<dbReference type="OMA" id="FMAFEIC"/>
<dbReference type="Gene3D" id="1.20.1560.10">
    <property type="entry name" value="ABC transporter type 1, transmembrane domain"/>
    <property type="match status" value="2"/>
</dbReference>
<dbReference type="FunFam" id="3.40.50.300:FF:001370">
    <property type="entry name" value="p-GlycoProtein related"/>
    <property type="match status" value="1"/>
</dbReference>
<dbReference type="GO" id="GO:0097254">
    <property type="term" value="P:renal tubular secretion"/>
    <property type="evidence" value="ECO:0007669"/>
    <property type="project" value="UniProtKB-ARBA"/>
</dbReference>
<name>T1GW58_MEGSC</name>
<evidence type="ECO:0000259" key="16">
    <source>
        <dbReference type="PROSITE" id="PS50929"/>
    </source>
</evidence>
<dbReference type="InterPro" id="IPR011527">
    <property type="entry name" value="ABC1_TM_dom"/>
</dbReference>
<dbReference type="PROSITE" id="PS50893">
    <property type="entry name" value="ABC_TRANSPORTER_2"/>
    <property type="match status" value="2"/>
</dbReference>
<dbReference type="EC" id="7.6.2.2" evidence="3"/>
<evidence type="ECO:0000256" key="10">
    <source>
        <dbReference type="ARBA" id="ARBA00022989"/>
    </source>
</evidence>
<feature type="transmembrane region" description="Helical" evidence="14">
    <location>
        <begin position="162"/>
        <end position="183"/>
    </location>
</feature>
<dbReference type="GO" id="GO:0017085">
    <property type="term" value="P:response to insecticide"/>
    <property type="evidence" value="ECO:0007669"/>
    <property type="project" value="UniProtKB-ARBA"/>
</dbReference>
<dbReference type="PROSITE" id="PS00211">
    <property type="entry name" value="ABC_TRANSPORTER_1"/>
    <property type="match status" value="2"/>
</dbReference>
<dbReference type="Gene3D" id="3.40.50.300">
    <property type="entry name" value="P-loop containing nucleotide triphosphate hydrolases"/>
    <property type="match status" value="2"/>
</dbReference>
<dbReference type="Pfam" id="PF00664">
    <property type="entry name" value="ABC_membrane"/>
    <property type="match status" value="2"/>
</dbReference>
<evidence type="ECO:0000256" key="8">
    <source>
        <dbReference type="ARBA" id="ARBA00022840"/>
    </source>
</evidence>
<sequence>MRKLKEKDIMLRVGVASSTFKVDGDSTQKAVVPDAPDITSKCSRTEIKKKQYDSVKHAVVTLHVDSACMAGEGIIPISSLLDKLLLILGLFVTILGSFGFPVYVLIYGEGVTLLVERILPSETRPTLELKLLAAFGGGKVLDVNSSMDLQLKELQNDTLAHLYGALIIGGLDMILLGIGIYLVQASVQNQIGRIRKLYFESLLRQDKTWYDTTKDINFTKKLTEDLDKIKDAMSEKFSIFCYRTGIVFIGIIMSIVNGWELGLISITCYPFTIIATIVIAKIQSKLNLKEISAFSKAGAVAEEVLESIRTVVTFSGTKKEIQRYDEHLQPTISMTSKKGLYTGLGNFIMWIVVYITHGFSMWYGTVRIIADRSSANPSYTPDVLTTVSWFISIGSVNVGFGINQVETFSAACVAARSIFSVIESNSSIDPMRESGIKLTKKEHSNFKIIQLTIKAGETIAFVGPSGNGKSTVLQLLQRLYDPIEGAVELDGFDISKINISWLRSQIGVVGQEPVLFADTIAENIRFGRPGATNEEIIEAAKVANCHDFISKLPQGYNTRIGVTGGLSGGQKQRIAIARAIIRDPKILILDEATSALDTTSEKIVQKALDKVSSTRTTLIVSHRLSTITNSDRIVFVEKGRITEAGSHQELMNMKGKYYNLTLTHQLDDKEPKKNEAEGKKIEKQTESFNMEILKNEEEIFYDKKVSVSVFQLLKMYRPEWKLLTIGSIGTFINGVTFPMWGVLFSIFCSLLTHPDAEYVERQAVLTGIYFLVLGIVAGVASLIQTIENASSIAFESIGSLTTVNSLCREKEVLSKFSSEIDNATKACKKGVRFRGLVFGFGQGIVFISYGICFSFGGYLVATHGQDYVSITAIAAILIWGSYVLAQAIASASKLNLSLLSAGRLQEIINRKPNMDLSGSLLSDNIQGEVDYKNIEFRYPTRQNVKILKGLNLKISQGQTVALVGPSGCEGGVVNLNRIETTAFNLDSLRSQLGLVSQKPVLFDRTIADNIRYGDNFRDQIPMSEIITAAKMANIHDFIVSLPQGYETSLGNRASQLSGGQRQRIAIARALIRNPKILILDEATSALDNESEKIVQEALNNVSKGRTCITIAHRLTTIQNADLICVLSDGVVTEMGTHSELLKLGGVYKQMYDMQAVH</sequence>
<evidence type="ECO:0000256" key="3">
    <source>
        <dbReference type="ARBA" id="ARBA00012191"/>
    </source>
</evidence>
<reference evidence="18" key="1">
    <citation type="submission" date="2013-02" db="EMBL/GenBank/DDBJ databases">
        <authorList>
            <person name="Hughes D."/>
        </authorList>
    </citation>
    <scope>NUCLEOTIDE SEQUENCE</scope>
    <source>
        <strain>Durham</strain>
        <strain evidence="18">NC isolate 2 -- Noor lab</strain>
    </source>
</reference>
<evidence type="ECO:0000256" key="13">
    <source>
        <dbReference type="ARBA" id="ARBA00034018"/>
    </source>
</evidence>
<feature type="transmembrane region" description="Helical" evidence="14">
    <location>
        <begin position="84"/>
        <end position="106"/>
    </location>
</feature>
<dbReference type="FunFam" id="3.40.50.300:FF:000479">
    <property type="entry name" value="Multidrug resistance protein 1A"/>
    <property type="match status" value="1"/>
</dbReference>
<evidence type="ECO:0000256" key="6">
    <source>
        <dbReference type="ARBA" id="ARBA00022737"/>
    </source>
</evidence>
<dbReference type="SMART" id="SM00382">
    <property type="entry name" value="AAA"/>
    <property type="match status" value="2"/>
</dbReference>
<dbReference type="EMBL" id="CAQQ02151040">
    <property type="status" value="NOT_ANNOTATED_CDS"/>
    <property type="molecule type" value="Genomic_DNA"/>
</dbReference>
<dbReference type="InterPro" id="IPR003439">
    <property type="entry name" value="ABC_transporter-like_ATP-bd"/>
</dbReference>